<reference evidence="1" key="2">
    <citation type="submission" date="2024-06" db="EMBL/GenBank/DDBJ databases">
        <authorList>
            <person name="Plum-Jensen L.E."/>
            <person name="Schramm A."/>
            <person name="Marshall I.P.G."/>
        </authorList>
    </citation>
    <scope>NUCLEOTIDE SEQUENCE</scope>
    <source>
        <strain evidence="1">Rat1</strain>
    </source>
</reference>
<name>A0AAU8LQ46_9BACT</name>
<gene>
    <name evidence="1" type="ORF">Q3M24_11915</name>
</gene>
<organism evidence="1">
    <name type="scientific">Candidatus Electrothrix aestuarii</name>
    <dbReference type="NCBI Taxonomy" id="3062594"/>
    <lineage>
        <taxon>Bacteria</taxon>
        <taxon>Pseudomonadati</taxon>
        <taxon>Thermodesulfobacteriota</taxon>
        <taxon>Desulfobulbia</taxon>
        <taxon>Desulfobulbales</taxon>
        <taxon>Desulfobulbaceae</taxon>
        <taxon>Candidatus Electrothrix</taxon>
    </lineage>
</organism>
<dbReference type="EMBL" id="CP159373">
    <property type="protein sequence ID" value="XCN71027.1"/>
    <property type="molecule type" value="Genomic_DNA"/>
</dbReference>
<dbReference type="AlphaFoldDB" id="A0AAU8LQ46"/>
<sequence>MTYVLKHRDQALLRFNLHSDPIAGLSAQILECNSNTQHLFPLDLDPTDTGLLKWLKRRIIPRNRAFVQSFLAKLGLNVNDTKGIIDICRGLSLNDCYWVAEESFNGTFARYNLYENKFSRILSLIAYTGYGESIRCAFASTPELTTGGMLAKCWRRTGGKIVLYKAGSTGAANAGNEPYSEFYAWQIAHTMGLEAIEYNLRQWKGQLCSTCELFTSLNRAYIPAGRLIPEGGWPTVMQYYKGLGDRYYESLIDMLIFDAVICNEDRHFGNFGLLIDNDSNTIVDTAPIFDNGLSLFNYAMDDDLQDMENYIGTRLMATSQDFVVFAQQVITAAQKKKLRRLINFRFRRHPRYNLPTHRLSIIEDFIQQRVHELLLLQTE</sequence>
<accession>A0AAU8LQ46</accession>
<proteinExistence type="predicted"/>
<dbReference type="KEGG" id="eaj:Q3M24_11915"/>
<reference evidence="1" key="1">
    <citation type="journal article" date="2024" name="Syst. Appl. Microbiol.">
        <title>First single-strain enrichments of Electrothrix cable bacteria, description of E. aestuarii sp. nov. and E. rattekaaiensis sp. nov., and proposal of a cable bacteria taxonomy following the rules of the SeqCode.</title>
        <authorList>
            <person name="Plum-Jensen L.E."/>
            <person name="Schramm A."/>
            <person name="Marshall I.P.G."/>
        </authorList>
    </citation>
    <scope>NUCLEOTIDE SEQUENCE</scope>
    <source>
        <strain evidence="1">Rat1</strain>
    </source>
</reference>
<dbReference type="Gene3D" id="1.10.1070.20">
    <property type="match status" value="1"/>
</dbReference>
<evidence type="ECO:0000313" key="1">
    <source>
        <dbReference type="EMBL" id="XCN71027.1"/>
    </source>
</evidence>
<protein>
    <submittedName>
        <fullName evidence="1">XRE family transcriptional regulator</fullName>
    </submittedName>
</protein>